<feature type="domain" description="Plant PDR ABC transporter associated" evidence="7">
    <location>
        <begin position="406"/>
        <end position="470"/>
    </location>
</feature>
<evidence type="ECO:0000256" key="5">
    <source>
        <dbReference type="SAM" id="Phobius"/>
    </source>
</evidence>
<feature type="transmembrane region" description="Helical" evidence="5">
    <location>
        <begin position="246"/>
        <end position="270"/>
    </location>
</feature>
<feature type="domain" description="ABC-2 type transporter transmembrane" evidence="6">
    <location>
        <begin position="216"/>
        <end position="401"/>
    </location>
</feature>
<organism evidence="9 10">
    <name type="scientific">Corchorus olitorius</name>
    <dbReference type="NCBI Taxonomy" id="93759"/>
    <lineage>
        <taxon>Eukaryota</taxon>
        <taxon>Viridiplantae</taxon>
        <taxon>Streptophyta</taxon>
        <taxon>Embryophyta</taxon>
        <taxon>Tracheophyta</taxon>
        <taxon>Spermatophyta</taxon>
        <taxon>Magnoliopsida</taxon>
        <taxon>eudicotyledons</taxon>
        <taxon>Gunneridae</taxon>
        <taxon>Pentapetalae</taxon>
        <taxon>rosids</taxon>
        <taxon>malvids</taxon>
        <taxon>Malvales</taxon>
        <taxon>Malvaceae</taxon>
        <taxon>Grewioideae</taxon>
        <taxon>Apeibeae</taxon>
        <taxon>Corchorus</taxon>
    </lineage>
</organism>
<dbReference type="InterPro" id="IPR029481">
    <property type="entry name" value="ABC_trans_N"/>
</dbReference>
<feature type="transmembrane region" description="Helical" evidence="5">
    <location>
        <begin position="379"/>
        <end position="398"/>
    </location>
</feature>
<evidence type="ECO:0000256" key="4">
    <source>
        <dbReference type="ARBA" id="ARBA00023136"/>
    </source>
</evidence>
<dbReference type="Pfam" id="PF01061">
    <property type="entry name" value="ABC2_membrane"/>
    <property type="match status" value="2"/>
</dbReference>
<evidence type="ECO:0000259" key="6">
    <source>
        <dbReference type="Pfam" id="PF01061"/>
    </source>
</evidence>
<dbReference type="GO" id="GO:0016020">
    <property type="term" value="C:membrane"/>
    <property type="evidence" value="ECO:0007669"/>
    <property type="project" value="UniProtKB-SubCell"/>
</dbReference>
<feature type="transmembrane region" description="Helical" evidence="5">
    <location>
        <begin position="324"/>
        <end position="343"/>
    </location>
</feature>
<evidence type="ECO:0000313" key="9">
    <source>
        <dbReference type="EMBL" id="OMP00184.1"/>
    </source>
</evidence>
<feature type="transmembrane region" description="Helical" evidence="5">
    <location>
        <begin position="686"/>
        <end position="712"/>
    </location>
</feature>
<keyword evidence="2 5" id="KW-0812">Transmembrane</keyword>
<feature type="domain" description="ABC-2 type transporter transmembrane" evidence="6">
    <location>
        <begin position="636"/>
        <end position="849"/>
    </location>
</feature>
<feature type="transmembrane region" description="Helical" evidence="5">
    <location>
        <begin position="290"/>
        <end position="312"/>
    </location>
</feature>
<proteinExistence type="predicted"/>
<dbReference type="PANTHER" id="PTHR48040:SF35">
    <property type="entry name" value="ABC TRANSPORTER G FAMILY MEMBER 39-LIKE"/>
    <property type="match status" value="1"/>
</dbReference>
<feature type="transmembrane region" description="Helical" evidence="5">
    <location>
        <begin position="769"/>
        <end position="793"/>
    </location>
</feature>
<evidence type="ECO:0000256" key="2">
    <source>
        <dbReference type="ARBA" id="ARBA00022692"/>
    </source>
</evidence>
<sequence length="958" mass="109685">MERGDNNKLESALGREYSSIISSNTLENISKSVHHEDDEEALKWAALERLPTFDRVKKGLLLGSRGRTSEIDIKRLDLHDRNKIMERLVKNSEEANEKFLLKLRNRIDRVEIKLPTIEVRFDHLNIDAEAYVGSRALPTFFNYYTNMVESFLSYIHVLPSRKKKIRILQDAAATEGQEMSIVVDYILKILGLEVCADTLVGNAMLRGISGGQKKRLTTGFLTMTLFLRTGMHRDSISDGQKFMGSLCFMIFQMMFNGFPELSMVIAKLPIFYKQRALLFYPPWAYALPSWFVRIPATVMEVFVFAVPAYYVIGYDPNIGRFFRYFLQLLLLKVMSSALLRLLGAFGRTAIFGNTFGNLVVMIYLVFGGYFISRENVKKWWIWFYWSSPVMYGQNALAVNEFLGNSWNHPKLYPNSTKPLGVAILESRQMFSDSYWYWLGVGATIGFTWLYNCLYAIALTYLKPIEKRESFISEETLKSKDFDDIGASIELPHQRSRSIGCTASESLPETGNGMMRQISSAKTGTNTEVNQSQPRRRGMILPFEMHSITFDEIRYFVDMPQGIEGVDKIKDGYNPATWALEVTTSAQEVLGIDFNDVYRNSDLYRRNKALIRELSTPSPGSEDLHFLTKYSQPFLIQFKACLWKQHHSYWRNTSYTSYRLLFTALVALLFGLIFWDLGSKWKTQQDLFNAMGAMFISVIFMGVNNCMAVIPVVAVERTVFYRERAAGMYSAMAYALAQAVIELPYLLPQAVVYGGIIYAMIGFQWNAAKLFWVLFIIVSHLSTYTFYGMMITALTPNQQVASVVCSAVYGIWSLFSGYLIPRPRIPVWWIWYYWACPLAWTLYGLIASEFGDVEDMMLDTNETVKSFIRSYFGFRRDFLGVVAAVEVAFPVFFALIFALAIKKLNFQRRSEDYCVQMKNLGMDEEDRLELLKGVNGAFRPSVLTAFMGVNGGRKTGGFF</sequence>
<feature type="transmembrane region" description="Helical" evidence="5">
    <location>
        <begin position="434"/>
        <end position="461"/>
    </location>
</feature>
<comment type="subcellular location">
    <subcellularLocation>
        <location evidence="1">Membrane</location>
        <topology evidence="1">Multi-pass membrane protein</topology>
    </subcellularLocation>
</comment>
<dbReference type="OrthoDB" id="66620at2759"/>
<dbReference type="EMBL" id="AWUE01014974">
    <property type="protein sequence ID" value="OMP00184.1"/>
    <property type="molecule type" value="Genomic_DNA"/>
</dbReference>
<protein>
    <submittedName>
        <fullName evidence="9">ABC-2 type transporter</fullName>
    </submittedName>
</protein>
<name>A0A1R3JZC8_9ROSI</name>
<feature type="domain" description="Pleiotropic ABC efflux transporter N-terminal" evidence="8">
    <location>
        <begin position="91"/>
        <end position="142"/>
    </location>
</feature>
<evidence type="ECO:0000259" key="7">
    <source>
        <dbReference type="Pfam" id="PF08370"/>
    </source>
</evidence>
<dbReference type="STRING" id="93759.A0A1R3JZC8"/>
<evidence type="ECO:0000313" key="10">
    <source>
        <dbReference type="Proteomes" id="UP000187203"/>
    </source>
</evidence>
<feature type="transmembrane region" description="Helical" evidence="5">
    <location>
        <begin position="826"/>
        <end position="845"/>
    </location>
</feature>
<dbReference type="PANTHER" id="PTHR48040">
    <property type="entry name" value="PLEIOTROPIC DRUG RESISTANCE PROTEIN 1-LIKE ISOFORM X1"/>
    <property type="match status" value="1"/>
</dbReference>
<keyword evidence="10" id="KW-1185">Reference proteome</keyword>
<keyword evidence="3 5" id="KW-1133">Transmembrane helix</keyword>
<dbReference type="Pfam" id="PF08370">
    <property type="entry name" value="PDR_assoc"/>
    <property type="match status" value="1"/>
</dbReference>
<reference evidence="10" key="1">
    <citation type="submission" date="2013-09" db="EMBL/GenBank/DDBJ databases">
        <title>Corchorus olitorius genome sequencing.</title>
        <authorList>
            <person name="Alam M."/>
            <person name="Haque M.S."/>
            <person name="Islam M.S."/>
            <person name="Emdad E.M."/>
            <person name="Islam M.M."/>
            <person name="Ahmed B."/>
            <person name="Halim A."/>
            <person name="Hossen Q.M.M."/>
            <person name="Hossain M.Z."/>
            <person name="Ahmed R."/>
            <person name="Khan M.M."/>
            <person name="Islam R."/>
            <person name="Rashid M.M."/>
            <person name="Khan S.A."/>
            <person name="Rahman M.S."/>
            <person name="Alam M."/>
            <person name="Yahiya A.S."/>
            <person name="Khan M.S."/>
            <person name="Azam M.S."/>
            <person name="Haque T."/>
            <person name="Lashkar M.Z.H."/>
            <person name="Akhand A.I."/>
            <person name="Morshed G."/>
            <person name="Roy S."/>
            <person name="Uddin K.S."/>
            <person name="Rabeya T."/>
            <person name="Hossain A.S."/>
            <person name="Chowdhury A."/>
            <person name="Snigdha A.R."/>
            <person name="Mortoza M.S."/>
            <person name="Matin S.A."/>
            <person name="Hoque S.M.E."/>
            <person name="Islam M.K."/>
            <person name="Roy D.K."/>
            <person name="Haider R."/>
            <person name="Moosa M.M."/>
            <person name="Elias S.M."/>
            <person name="Hasan A.M."/>
            <person name="Jahan S."/>
            <person name="Shafiuddin M."/>
            <person name="Mahmood N."/>
            <person name="Shommy N.S."/>
        </authorList>
    </citation>
    <scope>NUCLEOTIDE SEQUENCE [LARGE SCALE GENOMIC DNA]</scope>
    <source>
        <strain evidence="10">cv. O-4</strain>
    </source>
</reference>
<dbReference type="InterPro" id="IPR013581">
    <property type="entry name" value="PDR_assoc"/>
</dbReference>
<evidence type="ECO:0000256" key="3">
    <source>
        <dbReference type="ARBA" id="ARBA00022989"/>
    </source>
</evidence>
<feature type="transmembrane region" description="Helical" evidence="5">
    <location>
        <begin position="799"/>
        <end position="819"/>
    </location>
</feature>
<keyword evidence="4 5" id="KW-0472">Membrane</keyword>
<dbReference type="InterPro" id="IPR013525">
    <property type="entry name" value="ABC2_TM"/>
</dbReference>
<feature type="transmembrane region" description="Helical" evidence="5">
    <location>
        <begin position="877"/>
        <end position="900"/>
    </location>
</feature>
<dbReference type="Pfam" id="PF14510">
    <property type="entry name" value="ABC_trans_N"/>
    <property type="match status" value="1"/>
</dbReference>
<dbReference type="GO" id="GO:0140359">
    <property type="term" value="F:ABC-type transporter activity"/>
    <property type="evidence" value="ECO:0007669"/>
    <property type="project" value="InterPro"/>
</dbReference>
<accession>A0A1R3JZC8</accession>
<dbReference type="Proteomes" id="UP000187203">
    <property type="component" value="Unassembled WGS sequence"/>
</dbReference>
<feature type="transmembrane region" description="Helical" evidence="5">
    <location>
        <begin position="349"/>
        <end position="372"/>
    </location>
</feature>
<evidence type="ECO:0000256" key="1">
    <source>
        <dbReference type="ARBA" id="ARBA00004141"/>
    </source>
</evidence>
<gene>
    <name evidence="9" type="ORF">COLO4_12848</name>
</gene>
<comment type="caution">
    <text evidence="9">The sequence shown here is derived from an EMBL/GenBank/DDBJ whole genome shotgun (WGS) entry which is preliminary data.</text>
</comment>
<feature type="transmembrane region" description="Helical" evidence="5">
    <location>
        <begin position="657"/>
        <end position="674"/>
    </location>
</feature>
<evidence type="ECO:0000259" key="8">
    <source>
        <dbReference type="Pfam" id="PF14510"/>
    </source>
</evidence>
<dbReference type="AlphaFoldDB" id="A0A1R3JZC8"/>